<dbReference type="SUPFAM" id="SSF49265">
    <property type="entry name" value="Fibronectin type III"/>
    <property type="match status" value="1"/>
</dbReference>
<organism evidence="3 4">
    <name type="scientific">Portunus trituberculatus</name>
    <name type="common">Swimming crab</name>
    <name type="synonym">Neptunus trituberculatus</name>
    <dbReference type="NCBI Taxonomy" id="210409"/>
    <lineage>
        <taxon>Eukaryota</taxon>
        <taxon>Metazoa</taxon>
        <taxon>Ecdysozoa</taxon>
        <taxon>Arthropoda</taxon>
        <taxon>Crustacea</taxon>
        <taxon>Multicrustacea</taxon>
        <taxon>Malacostraca</taxon>
        <taxon>Eumalacostraca</taxon>
        <taxon>Eucarida</taxon>
        <taxon>Decapoda</taxon>
        <taxon>Pleocyemata</taxon>
        <taxon>Brachyura</taxon>
        <taxon>Eubrachyura</taxon>
        <taxon>Portunoidea</taxon>
        <taxon>Portunidae</taxon>
        <taxon>Portuninae</taxon>
        <taxon>Portunus</taxon>
    </lineage>
</organism>
<dbReference type="InterPro" id="IPR036116">
    <property type="entry name" value="FN3_sf"/>
</dbReference>
<comment type="caution">
    <text evidence="3">The sequence shown here is derived from an EMBL/GenBank/DDBJ whole genome shotgun (WGS) entry which is preliminary data.</text>
</comment>
<sequence>MAMIERQHSYHTASPPQISRGMSNGGMAIRDTILNSTSSSSSESSTRLTPGAEEGEGFRSVLTVPTKTRHDSQVFFCLASNVYGNDTKKINLIVQEVPGTPGTPRVVGSGSRAVNLTWTAPSHDGNSPVSLYRILIINSTGNGTRHVVLWCLVGW</sequence>
<accession>A0A5B7FYL8</accession>
<name>A0A5B7FYL8_PORTR</name>
<dbReference type="InterPro" id="IPR036179">
    <property type="entry name" value="Ig-like_dom_sf"/>
</dbReference>
<dbReference type="AlphaFoldDB" id="A0A5B7FYL8"/>
<dbReference type="InterPro" id="IPR003961">
    <property type="entry name" value="FN3_dom"/>
</dbReference>
<dbReference type="SUPFAM" id="SSF48726">
    <property type="entry name" value="Immunoglobulin"/>
    <property type="match status" value="1"/>
</dbReference>
<feature type="region of interest" description="Disordered" evidence="1">
    <location>
        <begin position="1"/>
        <end position="58"/>
    </location>
</feature>
<dbReference type="CDD" id="cd00063">
    <property type="entry name" value="FN3"/>
    <property type="match status" value="1"/>
</dbReference>
<proteinExistence type="predicted"/>
<dbReference type="Proteomes" id="UP000324222">
    <property type="component" value="Unassembled WGS sequence"/>
</dbReference>
<evidence type="ECO:0000313" key="3">
    <source>
        <dbReference type="EMBL" id="MPC50527.1"/>
    </source>
</evidence>
<dbReference type="PROSITE" id="PS50853">
    <property type="entry name" value="FN3"/>
    <property type="match status" value="1"/>
</dbReference>
<dbReference type="EMBL" id="VSRR010009558">
    <property type="protein sequence ID" value="MPC50527.1"/>
    <property type="molecule type" value="Genomic_DNA"/>
</dbReference>
<feature type="compositionally biased region" description="Polar residues" evidence="1">
    <location>
        <begin position="10"/>
        <end position="22"/>
    </location>
</feature>
<dbReference type="InterPro" id="IPR013783">
    <property type="entry name" value="Ig-like_fold"/>
</dbReference>
<evidence type="ECO:0000259" key="2">
    <source>
        <dbReference type="PROSITE" id="PS50853"/>
    </source>
</evidence>
<keyword evidence="4" id="KW-1185">Reference proteome</keyword>
<feature type="compositionally biased region" description="Low complexity" evidence="1">
    <location>
        <begin position="36"/>
        <end position="46"/>
    </location>
</feature>
<gene>
    <name evidence="3" type="primary">TTN</name>
    <name evidence="3" type="ORF">E2C01_044356</name>
</gene>
<reference evidence="3 4" key="1">
    <citation type="submission" date="2019-05" db="EMBL/GenBank/DDBJ databases">
        <title>Another draft genome of Portunus trituberculatus and its Hox gene families provides insights of decapod evolution.</title>
        <authorList>
            <person name="Jeong J.-H."/>
            <person name="Song I."/>
            <person name="Kim S."/>
            <person name="Choi T."/>
            <person name="Kim D."/>
            <person name="Ryu S."/>
            <person name="Kim W."/>
        </authorList>
    </citation>
    <scope>NUCLEOTIDE SEQUENCE [LARGE SCALE GENOMIC DNA]</scope>
    <source>
        <tissue evidence="3">Muscle</tissue>
    </source>
</reference>
<evidence type="ECO:0000256" key="1">
    <source>
        <dbReference type="SAM" id="MobiDB-lite"/>
    </source>
</evidence>
<feature type="domain" description="Fibronectin type-III" evidence="2">
    <location>
        <begin position="100"/>
        <end position="155"/>
    </location>
</feature>
<protein>
    <submittedName>
        <fullName evidence="3">Titin</fullName>
    </submittedName>
</protein>
<dbReference type="Gene3D" id="2.60.40.10">
    <property type="entry name" value="Immunoglobulins"/>
    <property type="match status" value="2"/>
</dbReference>
<evidence type="ECO:0000313" key="4">
    <source>
        <dbReference type="Proteomes" id="UP000324222"/>
    </source>
</evidence>